<reference evidence="4" key="1">
    <citation type="journal article" date="2019" name="Int. J. Syst. Evol. Microbiol.">
        <title>The Global Catalogue of Microorganisms (GCM) 10K type strain sequencing project: providing services to taxonomists for standard genome sequencing and annotation.</title>
        <authorList>
            <consortium name="The Broad Institute Genomics Platform"/>
            <consortium name="The Broad Institute Genome Sequencing Center for Infectious Disease"/>
            <person name="Wu L."/>
            <person name="Ma J."/>
        </authorList>
    </citation>
    <scope>NUCLEOTIDE SEQUENCE [LARGE SCALE GENOMIC DNA]</scope>
    <source>
        <strain evidence="4">CCM 8689</strain>
    </source>
</reference>
<gene>
    <name evidence="3" type="ORF">ACFOUY_18275</name>
</gene>
<keyword evidence="4" id="KW-1185">Reference proteome</keyword>
<dbReference type="InterPro" id="IPR050640">
    <property type="entry name" value="Bact_2-comp_sensor_kinase"/>
</dbReference>
<name>A0ABV8NS14_9SPHI</name>
<proteinExistence type="predicted"/>
<keyword evidence="1" id="KW-1133">Transmembrane helix</keyword>
<evidence type="ECO:0000313" key="4">
    <source>
        <dbReference type="Proteomes" id="UP001595792"/>
    </source>
</evidence>
<accession>A0ABV8NS14</accession>
<comment type="caution">
    <text evidence="3">The sequence shown here is derived from an EMBL/GenBank/DDBJ whole genome shotgun (WGS) entry which is preliminary data.</text>
</comment>
<keyword evidence="1" id="KW-0472">Membrane</keyword>
<keyword evidence="3" id="KW-0808">Transferase</keyword>
<feature type="transmembrane region" description="Helical" evidence="1">
    <location>
        <begin position="114"/>
        <end position="138"/>
    </location>
</feature>
<dbReference type="RefSeq" id="WP_378962681.1">
    <property type="nucleotide sequence ID" value="NZ_JBHSBY010000141.1"/>
</dbReference>
<dbReference type="Proteomes" id="UP001595792">
    <property type="component" value="Unassembled WGS sequence"/>
</dbReference>
<dbReference type="Pfam" id="PF06580">
    <property type="entry name" value="His_kinase"/>
    <property type="match status" value="1"/>
</dbReference>
<keyword evidence="3" id="KW-0418">Kinase</keyword>
<feature type="transmembrane region" description="Helical" evidence="1">
    <location>
        <begin position="48"/>
        <end position="65"/>
    </location>
</feature>
<sequence>MGYSIKTKKTIAYHIIFWLSYMVLGALMDFGRNPKHFSVNVLDMFFTHFPNMVVFYACFLAYIKFLHPIKTLNLILSLSTIYVLAISLWLSNKFFIAPLIHPNKINSSATPFDAFRFCIEVFWLFLMYAFFSFGYYYMRKSIKSERKQRIMEKEKYEAEYAFLRSQINPHFLNNTLNFLYAKSIPLSDELSEGIMVLSEIMKYSLEIDKDDKTTLISSEIEHIKNVIKINQLRFNNKLQINFVVNGPTDSVRIIPLILITIVENILKHGICTDAAHPATVVLNIGEGGSICLRTFNKKKKGPKEFSSGIGMDNIKKRLSHFYEKSFSIDILDTEADYTIELKIEQLATATRFENNIYTKRNSIINENLIYPYPI</sequence>
<feature type="domain" description="Signal transduction histidine kinase internal region" evidence="2">
    <location>
        <begin position="158"/>
        <end position="238"/>
    </location>
</feature>
<dbReference type="PANTHER" id="PTHR34220">
    <property type="entry name" value="SENSOR HISTIDINE KINASE YPDA"/>
    <property type="match status" value="1"/>
</dbReference>
<dbReference type="EC" id="2.7.13.3" evidence="3"/>
<evidence type="ECO:0000259" key="2">
    <source>
        <dbReference type="Pfam" id="PF06580"/>
    </source>
</evidence>
<keyword evidence="1" id="KW-0812">Transmembrane</keyword>
<feature type="transmembrane region" description="Helical" evidence="1">
    <location>
        <begin position="72"/>
        <end position="90"/>
    </location>
</feature>
<feature type="transmembrane region" description="Helical" evidence="1">
    <location>
        <begin position="12"/>
        <end position="28"/>
    </location>
</feature>
<evidence type="ECO:0000313" key="3">
    <source>
        <dbReference type="EMBL" id="MFC4198658.1"/>
    </source>
</evidence>
<protein>
    <submittedName>
        <fullName evidence="3">Sensor histidine kinase</fullName>
        <ecNumber evidence="3">2.7.13.3</ecNumber>
    </submittedName>
</protein>
<dbReference type="GO" id="GO:0004673">
    <property type="term" value="F:protein histidine kinase activity"/>
    <property type="evidence" value="ECO:0007669"/>
    <property type="project" value="UniProtKB-EC"/>
</dbReference>
<dbReference type="InterPro" id="IPR010559">
    <property type="entry name" value="Sig_transdc_His_kin_internal"/>
</dbReference>
<dbReference type="PANTHER" id="PTHR34220:SF7">
    <property type="entry name" value="SENSOR HISTIDINE KINASE YPDA"/>
    <property type="match status" value="1"/>
</dbReference>
<evidence type="ECO:0000256" key="1">
    <source>
        <dbReference type="SAM" id="Phobius"/>
    </source>
</evidence>
<organism evidence="3 4">
    <name type="scientific">Pedobacter jamesrossensis</name>
    <dbReference type="NCBI Taxonomy" id="1908238"/>
    <lineage>
        <taxon>Bacteria</taxon>
        <taxon>Pseudomonadati</taxon>
        <taxon>Bacteroidota</taxon>
        <taxon>Sphingobacteriia</taxon>
        <taxon>Sphingobacteriales</taxon>
        <taxon>Sphingobacteriaceae</taxon>
        <taxon>Pedobacter</taxon>
    </lineage>
</organism>
<dbReference type="EMBL" id="JBHSBY010000141">
    <property type="protein sequence ID" value="MFC4198658.1"/>
    <property type="molecule type" value="Genomic_DNA"/>
</dbReference>